<keyword evidence="2" id="KW-1185">Reference proteome</keyword>
<name>A0A9P5YWV7_9AGAR</name>
<evidence type="ECO:0000313" key="1">
    <source>
        <dbReference type="EMBL" id="KAF9477167.1"/>
    </source>
</evidence>
<sequence length="428" mass="47802">MSTYYYQIDNPGTIPPELFPIIASFLPLRSAPSTLYALALANRRLSSIVRPIIYSRLVLRTERDALIIIRRIESYPDIGRFVKELHILSDLTAVPHQDRRGQDVITGLSGLIATGSLPVLEALGLYLLTGWRISEGYRNVPGHGNVQQAFWRSLRINCPRLRALFLRGLTSMTLDRRFNGTTAIADGVNLLYVSSSPDLVSQICDKILANLPYLAVTLHSLTLGFTTMVHFNPSPIFALDFPRLRSLILKGFSPQEAVGAAPFFQRHSMLERLFFVRYEGRWFTQQYVLSMHRNFLPNLSFMDVRALAPILPRLVSISITYTVNGQVPYLLRAVIPSGLPNLKSLEFVHLSTAGTSYNSLAADEGTRWYETVDGWQGHADNTEDATVGNALQTFIYSISRGAPNLEELGFKSNAWGSMGLVSAVFLFS</sequence>
<dbReference type="InterPro" id="IPR032675">
    <property type="entry name" value="LRR_dom_sf"/>
</dbReference>
<comment type="caution">
    <text evidence="1">The sequence shown here is derived from an EMBL/GenBank/DDBJ whole genome shotgun (WGS) entry which is preliminary data.</text>
</comment>
<dbReference type="Proteomes" id="UP000807469">
    <property type="component" value="Unassembled WGS sequence"/>
</dbReference>
<dbReference type="SUPFAM" id="SSF52047">
    <property type="entry name" value="RNI-like"/>
    <property type="match status" value="1"/>
</dbReference>
<accession>A0A9P5YWV7</accession>
<evidence type="ECO:0000313" key="2">
    <source>
        <dbReference type="Proteomes" id="UP000807469"/>
    </source>
</evidence>
<protein>
    <submittedName>
        <fullName evidence="1">Uncharacterized protein</fullName>
    </submittedName>
</protein>
<dbReference type="EMBL" id="MU155270">
    <property type="protein sequence ID" value="KAF9477167.1"/>
    <property type="molecule type" value="Genomic_DNA"/>
</dbReference>
<dbReference type="AlphaFoldDB" id="A0A9P5YWV7"/>
<dbReference type="Gene3D" id="3.80.10.10">
    <property type="entry name" value="Ribonuclease Inhibitor"/>
    <property type="match status" value="1"/>
</dbReference>
<dbReference type="OrthoDB" id="2995895at2759"/>
<proteinExistence type="predicted"/>
<reference evidence="1" key="1">
    <citation type="submission" date="2020-11" db="EMBL/GenBank/DDBJ databases">
        <authorList>
            <consortium name="DOE Joint Genome Institute"/>
            <person name="Ahrendt S."/>
            <person name="Riley R."/>
            <person name="Andreopoulos W."/>
            <person name="Labutti K."/>
            <person name="Pangilinan J."/>
            <person name="Ruiz-Duenas F.J."/>
            <person name="Barrasa J.M."/>
            <person name="Sanchez-Garcia M."/>
            <person name="Camarero S."/>
            <person name="Miyauchi S."/>
            <person name="Serrano A."/>
            <person name="Linde D."/>
            <person name="Babiker R."/>
            <person name="Drula E."/>
            <person name="Ayuso-Fernandez I."/>
            <person name="Pacheco R."/>
            <person name="Padilla G."/>
            <person name="Ferreira P."/>
            <person name="Barriuso J."/>
            <person name="Kellner H."/>
            <person name="Castanera R."/>
            <person name="Alfaro M."/>
            <person name="Ramirez L."/>
            <person name="Pisabarro A.G."/>
            <person name="Kuo A."/>
            <person name="Tritt A."/>
            <person name="Lipzen A."/>
            <person name="He G."/>
            <person name="Yan M."/>
            <person name="Ng V."/>
            <person name="Cullen D."/>
            <person name="Martin F."/>
            <person name="Rosso M.-N."/>
            <person name="Henrissat B."/>
            <person name="Hibbett D."/>
            <person name="Martinez A.T."/>
            <person name="Grigoriev I.V."/>
        </authorList>
    </citation>
    <scope>NUCLEOTIDE SEQUENCE</scope>
    <source>
        <strain evidence="1">CIRM-BRFM 674</strain>
    </source>
</reference>
<gene>
    <name evidence="1" type="ORF">BDN70DRAFT_948779</name>
</gene>
<organism evidence="1 2">
    <name type="scientific">Pholiota conissans</name>
    <dbReference type="NCBI Taxonomy" id="109636"/>
    <lineage>
        <taxon>Eukaryota</taxon>
        <taxon>Fungi</taxon>
        <taxon>Dikarya</taxon>
        <taxon>Basidiomycota</taxon>
        <taxon>Agaricomycotina</taxon>
        <taxon>Agaricomycetes</taxon>
        <taxon>Agaricomycetidae</taxon>
        <taxon>Agaricales</taxon>
        <taxon>Agaricineae</taxon>
        <taxon>Strophariaceae</taxon>
        <taxon>Pholiota</taxon>
    </lineage>
</organism>